<dbReference type="AlphaFoldDB" id="A0A9J6P3K3"/>
<dbReference type="InterPro" id="IPR013249">
    <property type="entry name" value="RNA_pol_sigma70_r4_t2"/>
</dbReference>
<keyword evidence="9" id="KW-1185">Reference proteome</keyword>
<dbReference type="RefSeq" id="WP_250859434.1">
    <property type="nucleotide sequence ID" value="NZ_JAGSOJ010000002.1"/>
</dbReference>
<feature type="domain" description="RNA polymerase sigma-70 region 2" evidence="6">
    <location>
        <begin position="12"/>
        <end position="79"/>
    </location>
</feature>
<name>A0A9J6P3K3_9CLOT</name>
<dbReference type="SUPFAM" id="SSF88946">
    <property type="entry name" value="Sigma2 domain of RNA polymerase sigma factors"/>
    <property type="match status" value="1"/>
</dbReference>
<dbReference type="Gene3D" id="1.10.10.10">
    <property type="entry name" value="Winged helix-like DNA-binding domain superfamily/Winged helix DNA-binding domain"/>
    <property type="match status" value="1"/>
</dbReference>
<dbReference type="CDD" id="cd06171">
    <property type="entry name" value="Sigma70_r4"/>
    <property type="match status" value="1"/>
</dbReference>
<evidence type="ECO:0000313" key="8">
    <source>
        <dbReference type="EMBL" id="MCM1990397.1"/>
    </source>
</evidence>
<comment type="similarity">
    <text evidence="1">Belongs to the sigma-70 factor family. ECF subfamily.</text>
</comment>
<dbReference type="SUPFAM" id="SSF88659">
    <property type="entry name" value="Sigma3 and sigma4 domains of RNA polymerase sigma factors"/>
    <property type="match status" value="1"/>
</dbReference>
<dbReference type="InterPro" id="IPR036388">
    <property type="entry name" value="WH-like_DNA-bd_sf"/>
</dbReference>
<evidence type="ECO:0000256" key="3">
    <source>
        <dbReference type="ARBA" id="ARBA00023082"/>
    </source>
</evidence>
<gene>
    <name evidence="8" type="ORF">KDK92_11680</name>
</gene>
<dbReference type="Proteomes" id="UP001056429">
    <property type="component" value="Unassembled WGS sequence"/>
</dbReference>
<evidence type="ECO:0000259" key="7">
    <source>
        <dbReference type="Pfam" id="PF08281"/>
    </source>
</evidence>
<evidence type="ECO:0000313" key="9">
    <source>
        <dbReference type="Proteomes" id="UP001056429"/>
    </source>
</evidence>
<protein>
    <submittedName>
        <fullName evidence="8">RNA polymerase sigma factor</fullName>
    </submittedName>
</protein>
<evidence type="ECO:0000256" key="2">
    <source>
        <dbReference type="ARBA" id="ARBA00023015"/>
    </source>
</evidence>
<organism evidence="8 9">
    <name type="scientific">Oceanirhabdus seepicola</name>
    <dbReference type="NCBI Taxonomy" id="2828781"/>
    <lineage>
        <taxon>Bacteria</taxon>
        <taxon>Bacillati</taxon>
        <taxon>Bacillota</taxon>
        <taxon>Clostridia</taxon>
        <taxon>Eubacteriales</taxon>
        <taxon>Clostridiaceae</taxon>
        <taxon>Oceanirhabdus</taxon>
    </lineage>
</organism>
<reference evidence="8" key="1">
    <citation type="journal article" date="2021" name="mSystems">
        <title>Bacteria and Archaea Synergistically Convert Glycine Betaine to Biogenic Methane in the Formosa Cold Seep of the South China Sea.</title>
        <authorList>
            <person name="Li L."/>
            <person name="Zhang W."/>
            <person name="Zhang S."/>
            <person name="Song L."/>
            <person name="Sun Q."/>
            <person name="Zhang H."/>
            <person name="Xiang H."/>
            <person name="Dong X."/>
        </authorList>
    </citation>
    <scope>NUCLEOTIDE SEQUENCE</scope>
    <source>
        <strain evidence="8">ZWT</strain>
    </source>
</reference>
<dbReference type="InterPro" id="IPR013324">
    <property type="entry name" value="RNA_pol_sigma_r3/r4-like"/>
</dbReference>
<dbReference type="GO" id="GO:0016987">
    <property type="term" value="F:sigma factor activity"/>
    <property type="evidence" value="ECO:0007669"/>
    <property type="project" value="UniProtKB-KW"/>
</dbReference>
<dbReference type="InterPro" id="IPR013325">
    <property type="entry name" value="RNA_pol_sigma_r2"/>
</dbReference>
<keyword evidence="2" id="KW-0805">Transcription regulation</keyword>
<evidence type="ECO:0000256" key="4">
    <source>
        <dbReference type="ARBA" id="ARBA00023125"/>
    </source>
</evidence>
<dbReference type="Gene3D" id="1.10.1740.10">
    <property type="match status" value="1"/>
</dbReference>
<reference evidence="8" key="2">
    <citation type="submission" date="2021-04" db="EMBL/GenBank/DDBJ databases">
        <authorList>
            <person name="Dong X."/>
        </authorList>
    </citation>
    <scope>NUCLEOTIDE SEQUENCE</scope>
    <source>
        <strain evidence="8">ZWT</strain>
    </source>
</reference>
<dbReference type="InterPro" id="IPR039425">
    <property type="entry name" value="RNA_pol_sigma-70-like"/>
</dbReference>
<evidence type="ECO:0000256" key="1">
    <source>
        <dbReference type="ARBA" id="ARBA00010641"/>
    </source>
</evidence>
<dbReference type="PANTHER" id="PTHR43133">
    <property type="entry name" value="RNA POLYMERASE ECF-TYPE SIGMA FACTO"/>
    <property type="match status" value="1"/>
</dbReference>
<keyword evidence="5" id="KW-0804">Transcription</keyword>
<keyword evidence="3" id="KW-0731">Sigma factor</keyword>
<dbReference type="GO" id="GO:0003677">
    <property type="term" value="F:DNA binding"/>
    <property type="evidence" value="ECO:0007669"/>
    <property type="project" value="UniProtKB-KW"/>
</dbReference>
<dbReference type="EMBL" id="JAGSOJ010000002">
    <property type="protein sequence ID" value="MCM1990397.1"/>
    <property type="molecule type" value="Genomic_DNA"/>
</dbReference>
<dbReference type="Pfam" id="PF08281">
    <property type="entry name" value="Sigma70_r4_2"/>
    <property type="match status" value="1"/>
</dbReference>
<feature type="domain" description="RNA polymerase sigma factor 70 region 4 type 2" evidence="7">
    <location>
        <begin position="108"/>
        <end position="158"/>
    </location>
</feature>
<dbReference type="PANTHER" id="PTHR43133:SF8">
    <property type="entry name" value="RNA POLYMERASE SIGMA FACTOR HI_1459-RELATED"/>
    <property type="match status" value="1"/>
</dbReference>
<comment type="caution">
    <text evidence="8">The sequence shown here is derived from an EMBL/GenBank/DDBJ whole genome shotgun (WGS) entry which is preliminary data.</text>
</comment>
<dbReference type="NCBIfam" id="TIGR02937">
    <property type="entry name" value="sigma70-ECF"/>
    <property type="match status" value="1"/>
</dbReference>
<dbReference type="InterPro" id="IPR014284">
    <property type="entry name" value="RNA_pol_sigma-70_dom"/>
</dbReference>
<evidence type="ECO:0000256" key="5">
    <source>
        <dbReference type="ARBA" id="ARBA00023163"/>
    </source>
</evidence>
<keyword evidence="4" id="KW-0238">DNA-binding</keyword>
<evidence type="ECO:0000259" key="6">
    <source>
        <dbReference type="Pfam" id="PF04542"/>
    </source>
</evidence>
<sequence length="176" mass="20808">MTMNSDMLFEKLYDTYYSGVYRYIFAAVKDKWNAEDIISNVFTNIYKHKDKIITVEESKNWVFKIAHNAIIDFYRKNSKIIPIEEFLDRGSEESGYEDVLVKDEFKPIRSIIDDLPRETREMIYLRYYGGLKYREIASAINTPENTVKSVISRTIKKIRKIYDTSTGGVINERRKV</sequence>
<accession>A0A9J6P3K3</accession>
<dbReference type="GO" id="GO:0006352">
    <property type="term" value="P:DNA-templated transcription initiation"/>
    <property type="evidence" value="ECO:0007669"/>
    <property type="project" value="InterPro"/>
</dbReference>
<proteinExistence type="inferred from homology"/>
<dbReference type="InterPro" id="IPR007627">
    <property type="entry name" value="RNA_pol_sigma70_r2"/>
</dbReference>
<dbReference type="Pfam" id="PF04542">
    <property type="entry name" value="Sigma70_r2"/>
    <property type="match status" value="1"/>
</dbReference>